<gene>
    <name evidence="2" type="ORF">MRATA1EN1_LOCUS22384</name>
</gene>
<protein>
    <submittedName>
        <fullName evidence="2">Uncharacterized protein</fullName>
    </submittedName>
</protein>
<keyword evidence="3" id="KW-1185">Reference proteome</keyword>
<accession>A0ABN8ZHM5</accession>
<dbReference type="Proteomes" id="UP001176941">
    <property type="component" value="Chromosome 33"/>
</dbReference>
<reference evidence="2" key="1">
    <citation type="submission" date="2023-04" db="EMBL/GenBank/DDBJ databases">
        <authorList>
            <consortium name="ELIXIR-Norway"/>
        </authorList>
    </citation>
    <scope>NUCLEOTIDE SEQUENCE [LARGE SCALE GENOMIC DNA]</scope>
</reference>
<proteinExistence type="predicted"/>
<name>A0ABN8ZHM5_RANTA</name>
<sequence length="101" mass="10606">MAWALALRESQADRQAALPGPPPNTRGPRASAQSHHGAQRLRKDVWLPYLAKTLQGPGPTDRPGLSTRPVTPPSSGIWLQWGGGRRSLSPSAITAGPGSAP</sequence>
<evidence type="ECO:0000313" key="2">
    <source>
        <dbReference type="EMBL" id="CAI9173422.1"/>
    </source>
</evidence>
<organism evidence="2 3">
    <name type="scientific">Rangifer tarandus platyrhynchus</name>
    <name type="common">Svalbard reindeer</name>
    <dbReference type="NCBI Taxonomy" id="3082113"/>
    <lineage>
        <taxon>Eukaryota</taxon>
        <taxon>Metazoa</taxon>
        <taxon>Chordata</taxon>
        <taxon>Craniata</taxon>
        <taxon>Vertebrata</taxon>
        <taxon>Euteleostomi</taxon>
        <taxon>Mammalia</taxon>
        <taxon>Eutheria</taxon>
        <taxon>Laurasiatheria</taxon>
        <taxon>Artiodactyla</taxon>
        <taxon>Ruminantia</taxon>
        <taxon>Pecora</taxon>
        <taxon>Cervidae</taxon>
        <taxon>Odocoileinae</taxon>
        <taxon>Rangifer</taxon>
    </lineage>
</organism>
<dbReference type="EMBL" id="OX459969">
    <property type="protein sequence ID" value="CAI9173422.1"/>
    <property type="molecule type" value="Genomic_DNA"/>
</dbReference>
<evidence type="ECO:0000256" key="1">
    <source>
        <dbReference type="SAM" id="MobiDB-lite"/>
    </source>
</evidence>
<evidence type="ECO:0000313" key="3">
    <source>
        <dbReference type="Proteomes" id="UP001176941"/>
    </source>
</evidence>
<feature type="region of interest" description="Disordered" evidence="1">
    <location>
        <begin position="1"/>
        <end position="101"/>
    </location>
</feature>